<evidence type="ECO:0000313" key="3">
    <source>
        <dbReference type="Proteomes" id="UP000887116"/>
    </source>
</evidence>
<reference evidence="2" key="1">
    <citation type="submission" date="2020-07" db="EMBL/GenBank/DDBJ databases">
        <title>Multicomponent nature underlies the extraordinary mechanical properties of spider dragline silk.</title>
        <authorList>
            <person name="Kono N."/>
            <person name="Nakamura H."/>
            <person name="Mori M."/>
            <person name="Yoshida Y."/>
            <person name="Ohtoshi R."/>
            <person name="Malay A.D."/>
            <person name="Moran D.A.P."/>
            <person name="Tomita M."/>
            <person name="Numata K."/>
            <person name="Arakawa K."/>
        </authorList>
    </citation>
    <scope>NUCLEOTIDE SEQUENCE</scope>
</reference>
<dbReference type="AlphaFoldDB" id="A0A8X6J263"/>
<dbReference type="OrthoDB" id="10564310at2759"/>
<feature type="region of interest" description="Disordered" evidence="1">
    <location>
        <begin position="43"/>
        <end position="68"/>
    </location>
</feature>
<comment type="caution">
    <text evidence="2">The sequence shown here is derived from an EMBL/GenBank/DDBJ whole genome shotgun (WGS) entry which is preliminary data.</text>
</comment>
<name>A0A8X6J263_TRICU</name>
<feature type="compositionally biased region" description="Basic and acidic residues" evidence="1">
    <location>
        <begin position="53"/>
        <end position="63"/>
    </location>
</feature>
<dbReference type="EMBL" id="BMAO01009889">
    <property type="protein sequence ID" value="GFR33934.1"/>
    <property type="molecule type" value="Genomic_DNA"/>
</dbReference>
<proteinExistence type="predicted"/>
<dbReference type="Proteomes" id="UP000887116">
    <property type="component" value="Unassembled WGS sequence"/>
</dbReference>
<organism evidence="2 3">
    <name type="scientific">Trichonephila clavata</name>
    <name type="common">Joro spider</name>
    <name type="synonym">Nephila clavata</name>
    <dbReference type="NCBI Taxonomy" id="2740835"/>
    <lineage>
        <taxon>Eukaryota</taxon>
        <taxon>Metazoa</taxon>
        <taxon>Ecdysozoa</taxon>
        <taxon>Arthropoda</taxon>
        <taxon>Chelicerata</taxon>
        <taxon>Arachnida</taxon>
        <taxon>Araneae</taxon>
        <taxon>Araneomorphae</taxon>
        <taxon>Entelegynae</taxon>
        <taxon>Araneoidea</taxon>
        <taxon>Nephilidae</taxon>
        <taxon>Trichonephila</taxon>
    </lineage>
</organism>
<evidence type="ECO:0000256" key="1">
    <source>
        <dbReference type="SAM" id="MobiDB-lite"/>
    </source>
</evidence>
<sequence length="125" mass="14363">MPRGRCHIAVSARFVSTSVMSYRKKRFQSFVFFMKRSNSKRKSAALEENETEAIEKQAQRKTEATVADEQMEKRTATAAVWEALLLVDVIVCAQKLMLQWVEGRLTLLSAQDSLWLNSDHNLRGR</sequence>
<keyword evidence="3" id="KW-1185">Reference proteome</keyword>
<protein>
    <submittedName>
        <fullName evidence="2">Uncharacterized protein</fullName>
    </submittedName>
</protein>
<evidence type="ECO:0000313" key="2">
    <source>
        <dbReference type="EMBL" id="GFR33934.1"/>
    </source>
</evidence>
<gene>
    <name evidence="2" type="ORF">TNCT_712491</name>
</gene>
<accession>A0A8X6J263</accession>